<evidence type="ECO:0000256" key="7">
    <source>
        <dbReference type="ARBA" id="ARBA00023157"/>
    </source>
</evidence>
<dbReference type="InterPro" id="IPR000026">
    <property type="entry name" value="N1-like"/>
</dbReference>
<evidence type="ECO:0000313" key="11">
    <source>
        <dbReference type="EMBL" id="KAH7018115.1"/>
    </source>
</evidence>
<evidence type="ECO:0000256" key="4">
    <source>
        <dbReference type="ARBA" id="ARBA00022729"/>
    </source>
</evidence>
<accession>A0A9P8XUG6</accession>
<evidence type="ECO:0000256" key="2">
    <source>
        <dbReference type="ARBA" id="ARBA00012549"/>
    </source>
</evidence>
<name>A0A9P8XUG6_9PEZI</name>
<keyword evidence="12" id="KW-1185">Reference proteome</keyword>
<dbReference type="InterPro" id="IPR016191">
    <property type="entry name" value="Ribonuclease/ribotoxin"/>
</dbReference>
<dbReference type="InterPro" id="IPR048269">
    <property type="entry name" value="RNase_U2"/>
</dbReference>
<keyword evidence="8" id="KW-0456">Lyase</keyword>
<evidence type="ECO:0000256" key="1">
    <source>
        <dbReference type="ARBA" id="ARBA00009006"/>
    </source>
</evidence>
<sequence>MQLTSIFTALVLGATAVAAAAVPQLEPRAAATCGSVFYSATAVNAASQRACTNYKNGNAPGGYPHTFNNREGFSFAVAGPYLEFPIMSSGALYTGGSPGPDRVVINTNSCQQAGAITHTGASGNNFVKCK</sequence>
<dbReference type="OrthoDB" id="5425539at2759"/>
<dbReference type="SUPFAM" id="SSF53933">
    <property type="entry name" value="Microbial ribonucleases"/>
    <property type="match status" value="1"/>
</dbReference>
<dbReference type="PIRSF" id="PIRSF037430">
    <property type="entry name" value="RNase_U2"/>
    <property type="match status" value="1"/>
</dbReference>
<dbReference type="Pfam" id="PF00545">
    <property type="entry name" value="Ribonuclease"/>
    <property type="match status" value="1"/>
</dbReference>
<dbReference type="EMBL" id="JAGTJQ010000011">
    <property type="protein sequence ID" value="KAH7018115.1"/>
    <property type="molecule type" value="Genomic_DNA"/>
</dbReference>
<dbReference type="RefSeq" id="XP_046006382.1">
    <property type="nucleotide sequence ID" value="XM_046150792.1"/>
</dbReference>
<evidence type="ECO:0000256" key="10">
    <source>
        <dbReference type="SAM" id="SignalP"/>
    </source>
</evidence>
<evidence type="ECO:0000256" key="5">
    <source>
        <dbReference type="ARBA" id="ARBA00022759"/>
    </source>
</evidence>
<dbReference type="GO" id="GO:0003723">
    <property type="term" value="F:RNA binding"/>
    <property type="evidence" value="ECO:0007669"/>
    <property type="project" value="InterPro"/>
</dbReference>
<dbReference type="GO" id="GO:0016787">
    <property type="term" value="F:hydrolase activity"/>
    <property type="evidence" value="ECO:0007669"/>
    <property type="project" value="UniProtKB-KW"/>
</dbReference>
<evidence type="ECO:0000256" key="3">
    <source>
        <dbReference type="ARBA" id="ARBA00022722"/>
    </source>
</evidence>
<dbReference type="PANTHER" id="PTHR42104:SF1">
    <property type="entry name" value="EXTRACELLULAR GUANYL-SPECIFIC RIBONUCLEASE RNTA (AFU_ORTHOLOGUE AFUA_4G03230)"/>
    <property type="match status" value="1"/>
</dbReference>
<protein>
    <recommendedName>
        <fullName evidence="2">ribonuclease T1</fullName>
        <ecNumber evidence="2">4.6.1.24</ecNumber>
    </recommendedName>
</protein>
<dbReference type="AlphaFoldDB" id="A0A9P8XUG6"/>
<comment type="catalytic activity">
    <reaction evidence="9">
        <text>[RNA] containing guanosine + H2O = an [RNA fragment]-3'-guanosine-3'-phosphate + a 5'-hydroxy-ribonucleotide-3'-[RNA fragment].</text>
        <dbReference type="EC" id="4.6.1.24"/>
    </reaction>
</comment>
<evidence type="ECO:0000256" key="6">
    <source>
        <dbReference type="ARBA" id="ARBA00022801"/>
    </source>
</evidence>
<dbReference type="EC" id="4.6.1.24" evidence="2"/>
<dbReference type="Proteomes" id="UP000756346">
    <property type="component" value="Unassembled WGS sequence"/>
</dbReference>
<dbReference type="GO" id="GO:0046589">
    <property type="term" value="F:ribonuclease T1 activity"/>
    <property type="evidence" value="ECO:0007669"/>
    <property type="project" value="UniProtKB-EC"/>
</dbReference>
<dbReference type="CDD" id="cd00606">
    <property type="entry name" value="fungal_RNase"/>
    <property type="match status" value="1"/>
</dbReference>
<evidence type="ECO:0000256" key="8">
    <source>
        <dbReference type="ARBA" id="ARBA00023239"/>
    </source>
</evidence>
<feature type="chain" id="PRO_5040469701" description="ribonuclease T1" evidence="10">
    <location>
        <begin position="20"/>
        <end position="130"/>
    </location>
</feature>
<keyword evidence="6" id="KW-0378">Hydrolase</keyword>
<dbReference type="Gene3D" id="3.10.450.30">
    <property type="entry name" value="Microbial ribonucleases"/>
    <property type="match status" value="1"/>
</dbReference>
<reference evidence="11" key="1">
    <citation type="journal article" date="2021" name="Nat. Commun.">
        <title>Genetic determinants of endophytism in the Arabidopsis root mycobiome.</title>
        <authorList>
            <person name="Mesny F."/>
            <person name="Miyauchi S."/>
            <person name="Thiergart T."/>
            <person name="Pickel B."/>
            <person name="Atanasova L."/>
            <person name="Karlsson M."/>
            <person name="Huettel B."/>
            <person name="Barry K.W."/>
            <person name="Haridas S."/>
            <person name="Chen C."/>
            <person name="Bauer D."/>
            <person name="Andreopoulos W."/>
            <person name="Pangilinan J."/>
            <person name="LaButti K."/>
            <person name="Riley R."/>
            <person name="Lipzen A."/>
            <person name="Clum A."/>
            <person name="Drula E."/>
            <person name="Henrissat B."/>
            <person name="Kohler A."/>
            <person name="Grigoriev I.V."/>
            <person name="Martin F.M."/>
            <person name="Hacquard S."/>
        </authorList>
    </citation>
    <scope>NUCLEOTIDE SEQUENCE</scope>
    <source>
        <strain evidence="11">MPI-CAGE-CH-0230</strain>
    </source>
</reference>
<gene>
    <name evidence="11" type="ORF">B0I36DRAFT_253976</name>
</gene>
<keyword evidence="4 10" id="KW-0732">Signal</keyword>
<keyword evidence="5" id="KW-0255">Endonuclease</keyword>
<proteinExistence type="inferred from homology"/>
<keyword evidence="3" id="KW-0540">Nuclease</keyword>
<dbReference type="PANTHER" id="PTHR42104">
    <property type="entry name" value="EXTRACELLULAR GUANYL-SPECIFIC RIBONUCLEASE RNTA (AFU_ORTHOLOGUE AFUA_4G03230)"/>
    <property type="match status" value="1"/>
</dbReference>
<organism evidence="11 12">
    <name type="scientific">Microdochium trichocladiopsis</name>
    <dbReference type="NCBI Taxonomy" id="1682393"/>
    <lineage>
        <taxon>Eukaryota</taxon>
        <taxon>Fungi</taxon>
        <taxon>Dikarya</taxon>
        <taxon>Ascomycota</taxon>
        <taxon>Pezizomycotina</taxon>
        <taxon>Sordariomycetes</taxon>
        <taxon>Xylariomycetidae</taxon>
        <taxon>Xylariales</taxon>
        <taxon>Microdochiaceae</taxon>
        <taxon>Microdochium</taxon>
    </lineage>
</organism>
<comment type="similarity">
    <text evidence="1">Belongs to the ribonuclease N1/T1 family.</text>
</comment>
<comment type="caution">
    <text evidence="11">The sequence shown here is derived from an EMBL/GenBank/DDBJ whole genome shotgun (WGS) entry which is preliminary data.</text>
</comment>
<dbReference type="GeneID" id="70180338"/>
<keyword evidence="7" id="KW-1015">Disulfide bond</keyword>
<evidence type="ECO:0000313" key="12">
    <source>
        <dbReference type="Proteomes" id="UP000756346"/>
    </source>
</evidence>
<feature type="signal peptide" evidence="10">
    <location>
        <begin position="1"/>
        <end position="19"/>
    </location>
</feature>
<evidence type="ECO:0000256" key="9">
    <source>
        <dbReference type="ARBA" id="ARBA00034015"/>
    </source>
</evidence>